<dbReference type="EMBL" id="JBHSDR010000006">
    <property type="protein sequence ID" value="MFC4295845.1"/>
    <property type="molecule type" value="Genomic_DNA"/>
</dbReference>
<evidence type="ECO:0000313" key="3">
    <source>
        <dbReference type="Proteomes" id="UP001595828"/>
    </source>
</evidence>
<dbReference type="CDD" id="cd05154">
    <property type="entry name" value="ACAD10_11_N-like"/>
    <property type="match status" value="1"/>
</dbReference>
<dbReference type="PANTHER" id="PTHR47829:SF1">
    <property type="entry name" value="HAD FAMILY PHOSPHATASE"/>
    <property type="match status" value="1"/>
</dbReference>
<dbReference type="Gene3D" id="3.30.200.20">
    <property type="entry name" value="Phosphorylase Kinase, domain 1"/>
    <property type="match status" value="1"/>
</dbReference>
<comment type="caution">
    <text evidence="2">The sequence shown here is derived from an EMBL/GenBank/DDBJ whole genome shotgun (WGS) entry which is preliminary data.</text>
</comment>
<dbReference type="InterPro" id="IPR041726">
    <property type="entry name" value="ACAD10_11_N"/>
</dbReference>
<reference evidence="3" key="1">
    <citation type="journal article" date="2019" name="Int. J. Syst. Evol. Microbiol.">
        <title>The Global Catalogue of Microorganisms (GCM) 10K type strain sequencing project: providing services to taxonomists for standard genome sequencing and annotation.</title>
        <authorList>
            <consortium name="The Broad Institute Genomics Platform"/>
            <consortium name="The Broad Institute Genome Sequencing Center for Infectious Disease"/>
            <person name="Wu L."/>
            <person name="Ma J."/>
        </authorList>
    </citation>
    <scope>NUCLEOTIDE SEQUENCE [LARGE SCALE GENOMIC DNA]</scope>
    <source>
        <strain evidence="3">CGMCC 1.12989</strain>
    </source>
</reference>
<feature type="domain" description="Aminoglycoside phosphotransferase" evidence="1">
    <location>
        <begin position="33"/>
        <end position="269"/>
    </location>
</feature>
<evidence type="ECO:0000259" key="1">
    <source>
        <dbReference type="Pfam" id="PF01636"/>
    </source>
</evidence>
<protein>
    <submittedName>
        <fullName evidence="2">Phosphotransferase family protein</fullName>
    </submittedName>
</protein>
<keyword evidence="3" id="KW-1185">Reference proteome</keyword>
<evidence type="ECO:0000313" key="2">
    <source>
        <dbReference type="EMBL" id="MFC4295845.1"/>
    </source>
</evidence>
<dbReference type="InterPro" id="IPR052898">
    <property type="entry name" value="ACAD10-like"/>
</dbReference>
<proteinExistence type="predicted"/>
<accession>A0ABV8RR38</accession>
<dbReference type="SUPFAM" id="SSF56112">
    <property type="entry name" value="Protein kinase-like (PK-like)"/>
    <property type="match status" value="1"/>
</dbReference>
<dbReference type="InterPro" id="IPR002575">
    <property type="entry name" value="Aminoglycoside_PTrfase"/>
</dbReference>
<organism evidence="2 3">
    <name type="scientific">Novosphingobium tardum</name>
    <dbReference type="NCBI Taxonomy" id="1538021"/>
    <lineage>
        <taxon>Bacteria</taxon>
        <taxon>Pseudomonadati</taxon>
        <taxon>Pseudomonadota</taxon>
        <taxon>Alphaproteobacteria</taxon>
        <taxon>Sphingomonadales</taxon>
        <taxon>Sphingomonadaceae</taxon>
        <taxon>Novosphingobium</taxon>
    </lineage>
</organism>
<name>A0ABV8RR38_9SPHN</name>
<dbReference type="Pfam" id="PF01636">
    <property type="entry name" value="APH"/>
    <property type="match status" value="1"/>
</dbReference>
<dbReference type="Gene3D" id="3.90.1200.10">
    <property type="match status" value="1"/>
</dbReference>
<dbReference type="InterPro" id="IPR011009">
    <property type="entry name" value="Kinase-like_dom_sf"/>
</dbReference>
<dbReference type="PANTHER" id="PTHR47829">
    <property type="entry name" value="HYDROLASE, PUTATIVE (AFU_ORTHOLOGUE AFUA_1G12880)-RELATED"/>
    <property type="match status" value="1"/>
</dbReference>
<dbReference type="RefSeq" id="WP_379539309.1">
    <property type="nucleotide sequence ID" value="NZ_JBHSDR010000006.1"/>
</dbReference>
<sequence>MIDIALLADPARLAPWLDRHVPQLGDGPLRIGQLHGGTSNVILTLDRGGLTMVLRRPPAVPPPGSEKGIMREARVLTALNGTAVPHPHCHASCADPAIIGAPFYVMEKVDGWAAELRDGKIYNRPPFDTAPSAYGIGYAMIDGLVALANVDHVAVALSDFGRADNFLERQVDRWEGQLNSYPRLYGYEGREIPGFAYARDWLRANIPDDFRAGIIHGDVGTPNALFAFDRPARLTALIDWELSTIGDPLIDLAWFTNKLRDEDRPDEIDPDALYDIANFPTRQELARYYAAGTGRDLSNFDYYCVLALYKGGCILEYKVAQSACGILSPETGRFFDRLVTTNFARAEDLCRQAG</sequence>
<dbReference type="Proteomes" id="UP001595828">
    <property type="component" value="Unassembled WGS sequence"/>
</dbReference>
<gene>
    <name evidence="2" type="ORF">ACFO0A_12335</name>
</gene>